<keyword evidence="2" id="KW-0645">Protease</keyword>
<dbReference type="InterPro" id="IPR000209">
    <property type="entry name" value="Peptidase_S8/S53_dom"/>
</dbReference>
<dbReference type="AlphaFoldDB" id="A0A1V4QG30"/>
<dbReference type="PANTHER" id="PTHR43806">
    <property type="entry name" value="PEPTIDASE S8"/>
    <property type="match status" value="1"/>
</dbReference>
<evidence type="ECO:0000313" key="7">
    <source>
        <dbReference type="EMBL" id="OPX18330.1"/>
    </source>
</evidence>
<dbReference type="PROSITE" id="PS51892">
    <property type="entry name" value="SUBTILASE"/>
    <property type="match status" value="1"/>
</dbReference>
<dbReference type="Pfam" id="PF00082">
    <property type="entry name" value="Peptidase_S8"/>
    <property type="match status" value="1"/>
</dbReference>
<organism evidence="7 8">
    <name type="scientific">candidate division WOR-3 bacterium 4484_100</name>
    <dbReference type="NCBI Taxonomy" id="1936077"/>
    <lineage>
        <taxon>Bacteria</taxon>
        <taxon>Bacteria division WOR-3</taxon>
    </lineage>
</organism>
<evidence type="ECO:0000259" key="6">
    <source>
        <dbReference type="Pfam" id="PF00082"/>
    </source>
</evidence>
<proteinExistence type="inferred from homology"/>
<protein>
    <recommendedName>
        <fullName evidence="6">Peptidase S8/S53 domain-containing protein</fullName>
    </recommendedName>
</protein>
<comment type="caution">
    <text evidence="7">The sequence shown here is derived from an EMBL/GenBank/DDBJ whole genome shotgun (WGS) entry which is preliminary data.</text>
</comment>
<dbReference type="GO" id="GO:0006508">
    <property type="term" value="P:proteolysis"/>
    <property type="evidence" value="ECO:0007669"/>
    <property type="project" value="UniProtKB-KW"/>
</dbReference>
<comment type="similarity">
    <text evidence="1 5">Belongs to the peptidase S8 family.</text>
</comment>
<reference evidence="8" key="1">
    <citation type="submission" date="2017-01" db="EMBL/GenBank/DDBJ databases">
        <title>Novel pathways for hydrocarbon cycling and metabolic interdependencies in hydrothermal sediment communities.</title>
        <authorList>
            <person name="Dombrowski N."/>
            <person name="Seitz K."/>
            <person name="Teske A."/>
            <person name="Baker B."/>
        </authorList>
    </citation>
    <scope>NUCLEOTIDE SEQUENCE [LARGE SCALE GENOMIC DNA]</scope>
</reference>
<evidence type="ECO:0000256" key="5">
    <source>
        <dbReference type="PROSITE-ProRule" id="PRU01240"/>
    </source>
</evidence>
<dbReference type="InterPro" id="IPR050131">
    <property type="entry name" value="Peptidase_S8_subtilisin-like"/>
</dbReference>
<dbReference type="Proteomes" id="UP000191663">
    <property type="component" value="Unassembled WGS sequence"/>
</dbReference>
<sequence>MICLIGVIFGLAYAGLSQLGQKNLPHNEAKLKGFQVIKDGQPQVNKGLTSKAKILHPLNIKRQKSISLPYKPAGTTQLRRWEKEQVKRWREYLIKEGWVNPDGSQKYIPGEVIVQFENRARSLIKTTTKNGVPVFGIQSIDKINKKYRAVSIERVIKPETIKKGKEQSVMKHGLDLIYLIKFPAEVDVKKISEEYLKDPAVKEASPNWQLYPMNIPQYPAPNDPYYTQTPWSWDEMKCREAWYLNTGLSGVKVCHIALGTSATRGAHPDYNNQDLDLNYAGSGGGNPGSVTTHATACAGCMAAENNNGYGQCGVAGGWGSTHGCTWTYYGMRNTTAAEIAAFKWGADNGCIVENASFGGTSPGAGVEAAVNYAVDNGCLVTASSGNADYPDMSMDPGLNVWQPVDSIASAMKLWPGEHPFLHQRLPELSV</sequence>
<dbReference type="SUPFAM" id="SSF52743">
    <property type="entry name" value="Subtilisin-like"/>
    <property type="match status" value="1"/>
</dbReference>
<dbReference type="Gene3D" id="3.40.50.200">
    <property type="entry name" value="Peptidase S8/S53 domain"/>
    <property type="match status" value="1"/>
</dbReference>
<dbReference type="InterPro" id="IPR036852">
    <property type="entry name" value="Peptidase_S8/S53_dom_sf"/>
</dbReference>
<name>A0A1V4QG30_UNCW3</name>
<dbReference type="EMBL" id="MUKB01000023">
    <property type="protein sequence ID" value="OPX18330.1"/>
    <property type="molecule type" value="Genomic_DNA"/>
</dbReference>
<evidence type="ECO:0000256" key="4">
    <source>
        <dbReference type="ARBA" id="ARBA00022825"/>
    </source>
</evidence>
<evidence type="ECO:0000256" key="1">
    <source>
        <dbReference type="ARBA" id="ARBA00011073"/>
    </source>
</evidence>
<evidence type="ECO:0000256" key="2">
    <source>
        <dbReference type="ARBA" id="ARBA00022670"/>
    </source>
</evidence>
<evidence type="ECO:0000313" key="8">
    <source>
        <dbReference type="Proteomes" id="UP000191663"/>
    </source>
</evidence>
<dbReference type="GO" id="GO:0004252">
    <property type="term" value="F:serine-type endopeptidase activity"/>
    <property type="evidence" value="ECO:0007669"/>
    <property type="project" value="InterPro"/>
</dbReference>
<dbReference type="PANTHER" id="PTHR43806:SF11">
    <property type="entry name" value="CEREVISIN-RELATED"/>
    <property type="match status" value="1"/>
</dbReference>
<feature type="domain" description="Peptidase S8/S53" evidence="6">
    <location>
        <begin position="286"/>
        <end position="388"/>
    </location>
</feature>
<keyword evidence="4" id="KW-0720">Serine protease</keyword>
<accession>A0A1V4QG30</accession>
<keyword evidence="3" id="KW-0378">Hydrolase</keyword>
<comment type="caution">
    <text evidence="5">Lacks conserved residue(s) required for the propagation of feature annotation.</text>
</comment>
<evidence type="ECO:0000256" key="3">
    <source>
        <dbReference type="ARBA" id="ARBA00022801"/>
    </source>
</evidence>
<gene>
    <name evidence="7" type="ORF">BXT86_01785</name>
</gene>